<accession>A0A1I0N665</accession>
<keyword evidence="1" id="KW-0472">Membrane</keyword>
<name>A0A1I0N665_9RHOB</name>
<dbReference type="Proteomes" id="UP000199167">
    <property type="component" value="Unassembled WGS sequence"/>
</dbReference>
<evidence type="ECO:0000313" key="2">
    <source>
        <dbReference type="EMBL" id="SEV96281.1"/>
    </source>
</evidence>
<keyword evidence="3" id="KW-1185">Reference proteome</keyword>
<dbReference type="OrthoDB" id="7874312at2"/>
<proteinExistence type="predicted"/>
<evidence type="ECO:0000313" key="3">
    <source>
        <dbReference type="Proteomes" id="UP000199167"/>
    </source>
</evidence>
<organism evidence="2 3">
    <name type="scientific">Cognatiyoonia koreensis</name>
    <dbReference type="NCBI Taxonomy" id="364200"/>
    <lineage>
        <taxon>Bacteria</taxon>
        <taxon>Pseudomonadati</taxon>
        <taxon>Pseudomonadota</taxon>
        <taxon>Alphaproteobacteria</taxon>
        <taxon>Rhodobacterales</taxon>
        <taxon>Paracoccaceae</taxon>
        <taxon>Cognatiyoonia</taxon>
    </lineage>
</organism>
<dbReference type="AlphaFoldDB" id="A0A1I0N665"/>
<feature type="transmembrane region" description="Helical" evidence="1">
    <location>
        <begin position="95"/>
        <end position="118"/>
    </location>
</feature>
<keyword evidence="1" id="KW-1133">Transmembrane helix</keyword>
<dbReference type="STRING" id="364200.SAMN04488515_0423"/>
<gene>
    <name evidence="2" type="ORF">SAMN04488515_0423</name>
</gene>
<dbReference type="RefSeq" id="WP_089989687.1">
    <property type="nucleotide sequence ID" value="NZ_FOIZ01000001.1"/>
</dbReference>
<dbReference type="EMBL" id="FOIZ01000001">
    <property type="protein sequence ID" value="SEV96281.1"/>
    <property type="molecule type" value="Genomic_DNA"/>
</dbReference>
<protein>
    <submittedName>
        <fullName evidence="2">Uncharacterized protein</fullName>
    </submittedName>
</protein>
<reference evidence="2 3" key="1">
    <citation type="submission" date="2016-10" db="EMBL/GenBank/DDBJ databases">
        <authorList>
            <person name="de Groot N.N."/>
        </authorList>
    </citation>
    <scope>NUCLEOTIDE SEQUENCE [LARGE SCALE GENOMIC DNA]</scope>
    <source>
        <strain evidence="2 3">DSM 17925</strain>
    </source>
</reference>
<sequence length="123" mass="13676">MSGDLITKVADEMRTLFEQRLRIKGRSLEQQVHKAGRALPRKVRSDARSVVDALAVQGNPKLARMVDEKRIAQSGRNVVAYLKTIDPQDRLKGQVLSWLGAVSAFGIILFVVLVWVAVKRGLV</sequence>
<evidence type="ECO:0000256" key="1">
    <source>
        <dbReference type="SAM" id="Phobius"/>
    </source>
</evidence>
<keyword evidence="1" id="KW-0812">Transmembrane</keyword>